<sequence>MDKTRFVIITGLSGAGKSIAVRCFEDSGFFCVDNIPSQLILKFAEICLKSKGKLSKIALVVDIRAGIFFKDLFKSLGYLKELGINREILFLEASDEALVHRFSGTRRKHPLNISSSILENIQAEREQLKELRSQANLIIDTSDLTPKQLSNEIVRSFIKRKYQNIQITLISFGYKYGIPIDVDIVFDVRFLPNPFYIDKLKVLPGTNKEIEKYVTEFSVTQRFIEVYFNLLNYLVPYYLKEGKTYLSIAFGCTGGRHRSVVLINKLARYLREKGYKIFVKHRDMNKEETKIKNDL</sequence>
<evidence type="ECO:0000313" key="8">
    <source>
        <dbReference type="EMBL" id="OIP69931.1"/>
    </source>
</evidence>
<dbReference type="GO" id="GO:0005525">
    <property type="term" value="F:GTP binding"/>
    <property type="evidence" value="ECO:0007669"/>
    <property type="project" value="UniProtKB-UniRule"/>
</dbReference>
<dbReference type="NCBIfam" id="NF003828">
    <property type="entry name" value="PRK05416.1"/>
    <property type="match status" value="1"/>
</dbReference>
<protein>
    <submittedName>
        <fullName evidence="9">RNase adapter RapZ</fullName>
    </submittedName>
    <submittedName>
        <fullName evidence="8">RNase adaptor protein RapZ</fullName>
    </submittedName>
</protein>
<dbReference type="PIRSF" id="PIRSF005052">
    <property type="entry name" value="P-loopkin"/>
    <property type="match status" value="1"/>
</dbReference>
<evidence type="ECO:0000256" key="3">
    <source>
        <dbReference type="ARBA" id="ARBA00023134"/>
    </source>
</evidence>
<feature type="binding site" evidence="4">
    <location>
        <begin position="62"/>
        <end position="65"/>
    </location>
    <ligand>
        <name>GTP</name>
        <dbReference type="ChEBI" id="CHEBI:37565"/>
    </ligand>
</feature>
<dbReference type="PANTHER" id="PTHR30448:SF0">
    <property type="entry name" value="RNASE ADAPTER PROTEIN RAPZ"/>
    <property type="match status" value="1"/>
</dbReference>
<organism evidence="8 12">
    <name type="scientific">Candidatus Infernicultor aquiphilus</name>
    <dbReference type="NCBI Taxonomy" id="1805029"/>
    <lineage>
        <taxon>Bacteria</taxon>
        <taxon>Pseudomonadati</taxon>
        <taxon>Atribacterota</taxon>
        <taxon>Candidatus Phoenicimicrobiia</taxon>
        <taxon>Candidatus Pheonicimicrobiales</taxon>
        <taxon>Candidatus Phoenicimicrobiaceae</taxon>
        <taxon>Candidatus Infernicultor</taxon>
    </lineage>
</organism>
<proteinExistence type="inferred from homology"/>
<reference evidence="8 12" key="1">
    <citation type="journal article" date="2016" name="Environ. Microbiol.">
        <title>Genomic resolution of a cold subsurface aquifer community provides metabolic insights for novel microbes adapted to high CO concentrations.</title>
        <authorList>
            <person name="Probst A.J."/>
            <person name="Castelle C.J."/>
            <person name="Singh A."/>
            <person name="Brown C.T."/>
            <person name="Anantharaman K."/>
            <person name="Sharon I."/>
            <person name="Hug L.A."/>
            <person name="Burstein D."/>
            <person name="Emerson J.B."/>
            <person name="Thomas B.C."/>
            <person name="Banfield J.F."/>
        </authorList>
    </citation>
    <scope>NUCLEOTIDE SEQUENCE [LARGE SCALE GENOMIC DNA]</scope>
    <source>
        <strain evidence="8">CG2_30_33_13</strain>
    </source>
</reference>
<dbReference type="HAMAP" id="MF_00636">
    <property type="entry name" value="RapZ_like"/>
    <property type="match status" value="1"/>
</dbReference>
<evidence type="ECO:0000259" key="6">
    <source>
        <dbReference type="Pfam" id="PF03668"/>
    </source>
</evidence>
<reference evidence="9" key="2">
    <citation type="submission" date="2017-09" db="EMBL/GenBank/DDBJ databases">
        <title>Depth-based differentiation of microbial function through sediment-hosted aquifers and enrichment of novel symbionts in the deep terrestrial subsurface.</title>
        <authorList>
            <person name="Probst A.J."/>
            <person name="Ladd B."/>
            <person name="Jarett J.K."/>
            <person name="Geller-Mcgrath D.E."/>
            <person name="Sieber C.M.K."/>
            <person name="Emerson J.B."/>
            <person name="Anantharaman K."/>
            <person name="Thomas B.C."/>
            <person name="Malmstrom R."/>
            <person name="Stieglmeier M."/>
            <person name="Klingl A."/>
            <person name="Woyke T."/>
            <person name="Ryan C.M."/>
            <person name="Banfield J.F."/>
        </authorList>
    </citation>
    <scope>NUCLEOTIDE SEQUENCE</scope>
    <source>
        <strain evidence="9">CG_4_8_14_3_um_filter_34_18</strain>
    </source>
</reference>
<evidence type="ECO:0000313" key="9">
    <source>
        <dbReference type="EMBL" id="PIX35174.1"/>
    </source>
</evidence>
<gene>
    <name evidence="8" type="ORF">AUK42_04740</name>
    <name evidence="11" type="ORF">CO097_04010</name>
    <name evidence="10" type="ORF">COZ07_09585</name>
    <name evidence="9" type="ORF">COZ58_01115</name>
</gene>
<dbReference type="Pfam" id="PF03668">
    <property type="entry name" value="RapZ-like_N"/>
    <property type="match status" value="1"/>
</dbReference>
<keyword evidence="2 4" id="KW-0067">ATP-binding</keyword>
<feature type="domain" description="RapZ-like N-terminal" evidence="6">
    <location>
        <begin position="6"/>
        <end position="158"/>
    </location>
</feature>
<dbReference type="EMBL" id="PFTV01000097">
    <property type="protein sequence ID" value="PJB56950.1"/>
    <property type="molecule type" value="Genomic_DNA"/>
</dbReference>
<dbReference type="Proteomes" id="UP000228560">
    <property type="component" value="Unassembled WGS sequence"/>
</dbReference>
<feature type="domain" description="RapZ C-terminal" evidence="7">
    <location>
        <begin position="166"/>
        <end position="284"/>
    </location>
</feature>
<dbReference type="SUPFAM" id="SSF52540">
    <property type="entry name" value="P-loop containing nucleoside triphosphate hydrolases"/>
    <property type="match status" value="1"/>
</dbReference>
<evidence type="ECO:0000256" key="1">
    <source>
        <dbReference type="ARBA" id="ARBA00022741"/>
    </source>
</evidence>
<keyword evidence="1 4" id="KW-0547">Nucleotide-binding</keyword>
<dbReference type="InterPro" id="IPR053930">
    <property type="entry name" value="RapZ-like_N"/>
</dbReference>
<dbReference type="Proteomes" id="UP000231493">
    <property type="component" value="Unassembled WGS sequence"/>
</dbReference>
<dbReference type="PANTHER" id="PTHR30448">
    <property type="entry name" value="RNASE ADAPTER PROTEIN RAPZ"/>
    <property type="match status" value="1"/>
</dbReference>
<name>A0A1J5GCF4_9BACT</name>
<keyword evidence="3 4" id="KW-0342">GTP-binding</keyword>
<keyword evidence="5" id="KW-0175">Coiled coil</keyword>
<dbReference type="EMBL" id="PFKO01000348">
    <property type="protein sequence ID" value="PIY31356.1"/>
    <property type="molecule type" value="Genomic_DNA"/>
</dbReference>
<accession>A0A1J5GCF4</accession>
<dbReference type="InterPro" id="IPR027417">
    <property type="entry name" value="P-loop_NTPase"/>
</dbReference>
<feature type="binding site" evidence="4">
    <location>
        <begin position="11"/>
        <end position="18"/>
    </location>
    <ligand>
        <name>ATP</name>
        <dbReference type="ChEBI" id="CHEBI:30616"/>
    </ligand>
</feature>
<dbReference type="Pfam" id="PF22740">
    <property type="entry name" value="PapZ_C"/>
    <property type="match status" value="1"/>
</dbReference>
<reference evidence="13 14" key="3">
    <citation type="submission" date="2017-09" db="EMBL/GenBank/DDBJ databases">
        <title>Depth-based differentiation of microbial function through sediment-hosted aquifers and enrichment of novel symbionts in the deep terrestrial subsurface.</title>
        <authorList>
            <person name="Probst A.J."/>
            <person name="Ladd B."/>
            <person name="Jarett J.K."/>
            <person name="Geller-Mcgrath D.E."/>
            <person name="Sieber C.M."/>
            <person name="Emerson J.B."/>
            <person name="Anantharaman K."/>
            <person name="Thomas B.C."/>
            <person name="Malmstrom R."/>
            <person name="Stieglmeier M."/>
            <person name="Klingl A."/>
            <person name="Woyke T."/>
            <person name="Ryan C.M."/>
            <person name="Banfield J.F."/>
        </authorList>
    </citation>
    <scope>NUCLEOTIDE SEQUENCE [LARGE SCALE GENOMIC DNA]</scope>
    <source>
        <strain evidence="10">CG_4_10_14_3_um_filter_34_13</strain>
        <strain evidence="11">CG_4_9_14_3_um_filter_33_16</strain>
    </source>
</reference>
<dbReference type="Proteomes" id="UP000182763">
    <property type="component" value="Unassembled WGS sequence"/>
</dbReference>
<evidence type="ECO:0000313" key="14">
    <source>
        <dbReference type="Proteomes" id="UP000230646"/>
    </source>
</evidence>
<evidence type="ECO:0000313" key="10">
    <source>
        <dbReference type="EMBL" id="PIY31356.1"/>
    </source>
</evidence>
<evidence type="ECO:0000256" key="4">
    <source>
        <dbReference type="HAMAP-Rule" id="MF_00636"/>
    </source>
</evidence>
<accession>A0A2M7PMD2</accession>
<comment type="caution">
    <text evidence="8">The sequence shown here is derived from an EMBL/GenBank/DDBJ whole genome shotgun (WGS) entry which is preliminary data.</text>
</comment>
<dbReference type="RefSeq" id="WP_406608389.1">
    <property type="nucleotide sequence ID" value="NZ_PFKO01000348.1"/>
</dbReference>
<evidence type="ECO:0000259" key="7">
    <source>
        <dbReference type="Pfam" id="PF22740"/>
    </source>
</evidence>
<evidence type="ECO:0000256" key="2">
    <source>
        <dbReference type="ARBA" id="ARBA00022840"/>
    </source>
</evidence>
<dbReference type="Gene3D" id="3.40.50.300">
    <property type="entry name" value="P-loop containing nucleotide triphosphate hydrolases"/>
    <property type="match status" value="1"/>
</dbReference>
<accession>A0A2M8CD17</accession>
<dbReference type="InterPro" id="IPR005337">
    <property type="entry name" value="RapZ-like"/>
</dbReference>
<dbReference type="Proteomes" id="UP000230646">
    <property type="component" value="Unassembled WGS sequence"/>
</dbReference>
<evidence type="ECO:0000313" key="12">
    <source>
        <dbReference type="Proteomes" id="UP000182763"/>
    </source>
</evidence>
<feature type="coiled-coil region" evidence="5">
    <location>
        <begin position="111"/>
        <end position="141"/>
    </location>
</feature>
<evidence type="ECO:0000256" key="5">
    <source>
        <dbReference type="SAM" id="Coils"/>
    </source>
</evidence>
<dbReference type="EMBL" id="PFIP01000017">
    <property type="protein sequence ID" value="PIX35174.1"/>
    <property type="molecule type" value="Genomic_DNA"/>
</dbReference>
<dbReference type="AlphaFoldDB" id="A0A1J5GCF4"/>
<evidence type="ECO:0000313" key="11">
    <source>
        <dbReference type="EMBL" id="PJB56950.1"/>
    </source>
</evidence>
<dbReference type="GO" id="GO:0005524">
    <property type="term" value="F:ATP binding"/>
    <property type="evidence" value="ECO:0007669"/>
    <property type="project" value="UniProtKB-UniRule"/>
</dbReference>
<accession>A0A2M7KAL5</accession>
<dbReference type="InterPro" id="IPR053931">
    <property type="entry name" value="RapZ_C"/>
</dbReference>
<dbReference type="STRING" id="1805029.AUK42_04740"/>
<dbReference type="EMBL" id="MNYY01000094">
    <property type="protein sequence ID" value="OIP69931.1"/>
    <property type="molecule type" value="Genomic_DNA"/>
</dbReference>
<evidence type="ECO:0000313" key="13">
    <source>
        <dbReference type="Proteomes" id="UP000228560"/>
    </source>
</evidence>